<gene>
    <name evidence="1" type="ORF">BOTBODRAFT_171005</name>
</gene>
<reference evidence="2" key="1">
    <citation type="journal article" date="2014" name="Proc. Natl. Acad. Sci. U.S.A.">
        <title>Extensive sampling of basidiomycete genomes demonstrates inadequacy of the white-rot/brown-rot paradigm for wood decay fungi.</title>
        <authorList>
            <person name="Riley R."/>
            <person name="Salamov A.A."/>
            <person name="Brown D.W."/>
            <person name="Nagy L.G."/>
            <person name="Floudas D."/>
            <person name="Held B.W."/>
            <person name="Levasseur A."/>
            <person name="Lombard V."/>
            <person name="Morin E."/>
            <person name="Otillar R."/>
            <person name="Lindquist E.A."/>
            <person name="Sun H."/>
            <person name="LaButti K.M."/>
            <person name="Schmutz J."/>
            <person name="Jabbour D."/>
            <person name="Luo H."/>
            <person name="Baker S.E."/>
            <person name="Pisabarro A.G."/>
            <person name="Walton J.D."/>
            <person name="Blanchette R.A."/>
            <person name="Henrissat B."/>
            <person name="Martin F."/>
            <person name="Cullen D."/>
            <person name="Hibbett D.S."/>
            <person name="Grigoriev I.V."/>
        </authorList>
    </citation>
    <scope>NUCLEOTIDE SEQUENCE [LARGE SCALE GENOMIC DNA]</scope>
    <source>
        <strain evidence="2">FD-172 SS1</strain>
    </source>
</reference>
<dbReference type="EMBL" id="KL198020">
    <property type="protein sequence ID" value="KDQ19041.1"/>
    <property type="molecule type" value="Genomic_DNA"/>
</dbReference>
<dbReference type="HOGENOM" id="CLU_025074_0_0_1"/>
<organism evidence="1 2">
    <name type="scientific">Botryobasidium botryosum (strain FD-172 SS1)</name>
    <dbReference type="NCBI Taxonomy" id="930990"/>
    <lineage>
        <taxon>Eukaryota</taxon>
        <taxon>Fungi</taxon>
        <taxon>Dikarya</taxon>
        <taxon>Basidiomycota</taxon>
        <taxon>Agaricomycotina</taxon>
        <taxon>Agaricomycetes</taxon>
        <taxon>Cantharellales</taxon>
        <taxon>Botryobasidiaceae</taxon>
        <taxon>Botryobasidium</taxon>
    </lineage>
</organism>
<accession>A0A067N5I5</accession>
<evidence type="ECO:0000313" key="1">
    <source>
        <dbReference type="EMBL" id="KDQ19041.1"/>
    </source>
</evidence>
<dbReference type="InParanoid" id="A0A067N5I5"/>
<dbReference type="Proteomes" id="UP000027195">
    <property type="component" value="Unassembled WGS sequence"/>
</dbReference>
<dbReference type="STRING" id="930990.A0A067N5I5"/>
<keyword evidence="2" id="KW-1185">Reference proteome</keyword>
<dbReference type="Gene3D" id="2.130.10.10">
    <property type="entry name" value="YVTN repeat-like/Quinoprotein amine dehydrogenase"/>
    <property type="match status" value="1"/>
</dbReference>
<sequence>MSSSGLTTITTPTLIDRLREITDGPADVIEYYRANGRPDEFVDLLEIARDEEKWNSHPGNIIREAFRITLEEIYELARQAAAVDSGLTPQELHSFLKRASDFENKLLDCTYTVDDDFWSFTSPYCGNLVEDTEYGLSSFYALLGKTPSPFDPASKPSPYTSTLARFRENRPVIPDSTPDTLRALLEARCEVDAIRIDAPTAMACSEFALALVGGRGYNNRESRLGVLYNIEERGEWAYTLGYMRTPGLGDVPSTAVLDDARRLVFIADSSRIKSFQWDGNVTDHDLIDLLPVHTMNSGGDGGPLALLHGGAKLLRASKGKLMVWDVDSAPTHGKTGKKIVGEKPKAGGWGVWRDGTDKIELSGGSEPTQTISLGDEFWGGVKAWAQHPSQPSSMISGLSGQYRCVQLDVETGQIATFWIGNRAYLTSIHTSPADPWSFVTACSEGVTRLYDVRQPVPVLAVYSAAREAIRSSLLVHVDGQPYIFTGGTKLQQIRCWDVRARLPLYELATGNNQVTALAWDALHCTLYAQTHCEFHVSEFSGHQGYREFRGPGRVSDDERCWPAAAFHDEQAFEHPLDRGCHSLFRYVFKTEPDASQVPRYGYATCSPA</sequence>
<evidence type="ECO:0000313" key="2">
    <source>
        <dbReference type="Proteomes" id="UP000027195"/>
    </source>
</evidence>
<name>A0A067N5I5_BOTB1</name>
<proteinExistence type="predicted"/>
<dbReference type="SUPFAM" id="SSF50978">
    <property type="entry name" value="WD40 repeat-like"/>
    <property type="match status" value="1"/>
</dbReference>
<dbReference type="InterPro" id="IPR015943">
    <property type="entry name" value="WD40/YVTN_repeat-like_dom_sf"/>
</dbReference>
<dbReference type="InterPro" id="IPR036322">
    <property type="entry name" value="WD40_repeat_dom_sf"/>
</dbReference>
<dbReference type="AlphaFoldDB" id="A0A067N5I5"/>
<protein>
    <submittedName>
        <fullName evidence="1">Uncharacterized protein</fullName>
    </submittedName>
</protein>
<dbReference type="OrthoDB" id="548949at2759"/>